<accession>A0A2T1M3Q2</accession>
<dbReference type="Proteomes" id="UP000239001">
    <property type="component" value="Unassembled WGS sequence"/>
</dbReference>
<sequence>MDTLNKYSEILENILRDYARIPYSYGELERRLLIDHQSHNYALITQGWQLEKRVHGCLIHVEIKNNKIWIQRDGTEDGIVDELMAAGIPKEHIVLAFYSPEIRQHTEFAVN</sequence>
<comment type="caution">
    <text evidence="1">The sequence shown here is derived from an EMBL/GenBank/DDBJ whole genome shotgun (WGS) entry which is preliminary data.</text>
</comment>
<dbReference type="InterPro" id="IPR014968">
    <property type="entry name" value="XisI"/>
</dbReference>
<dbReference type="RefSeq" id="WP_106455092.1">
    <property type="nucleotide sequence ID" value="NZ_PXOH01000001.1"/>
</dbReference>
<dbReference type="OrthoDB" id="467081at2"/>
<dbReference type="CDD" id="cd16382">
    <property type="entry name" value="XisI-like"/>
    <property type="match status" value="1"/>
</dbReference>
<dbReference type="SUPFAM" id="SSF143847">
    <property type="entry name" value="XisI-like"/>
    <property type="match status" value="1"/>
</dbReference>
<reference evidence="1 2" key="1">
    <citation type="submission" date="2018-03" db="EMBL/GenBank/DDBJ databases">
        <title>The ancient ancestry and fast evolution of plastids.</title>
        <authorList>
            <person name="Moore K.R."/>
            <person name="Magnabosco C."/>
            <person name="Momper L."/>
            <person name="Gold D.A."/>
            <person name="Bosak T."/>
            <person name="Fournier G.P."/>
        </authorList>
    </citation>
    <scope>NUCLEOTIDE SEQUENCE [LARGE SCALE GENOMIC DNA]</scope>
    <source>
        <strain evidence="1 2">CCALA 016</strain>
    </source>
</reference>
<dbReference type="EMBL" id="PXOH01000001">
    <property type="protein sequence ID" value="PSF39471.1"/>
    <property type="molecule type" value="Genomic_DNA"/>
</dbReference>
<name>A0A2T1M3Q2_9CHRO</name>
<keyword evidence="2" id="KW-1185">Reference proteome</keyword>
<organism evidence="1 2">
    <name type="scientific">Aphanothece hegewaldii CCALA 016</name>
    <dbReference type="NCBI Taxonomy" id="2107694"/>
    <lineage>
        <taxon>Bacteria</taxon>
        <taxon>Bacillati</taxon>
        <taxon>Cyanobacteriota</taxon>
        <taxon>Cyanophyceae</taxon>
        <taxon>Oscillatoriophycideae</taxon>
        <taxon>Chroococcales</taxon>
        <taxon>Aphanothecaceae</taxon>
        <taxon>Aphanothece</taxon>
    </lineage>
</organism>
<evidence type="ECO:0000313" key="1">
    <source>
        <dbReference type="EMBL" id="PSF39471.1"/>
    </source>
</evidence>
<dbReference type="InterPro" id="IPR035943">
    <property type="entry name" value="XisI-like_sf"/>
</dbReference>
<protein>
    <submittedName>
        <fullName evidence="1">XisI protein</fullName>
    </submittedName>
</protein>
<evidence type="ECO:0000313" key="2">
    <source>
        <dbReference type="Proteomes" id="UP000239001"/>
    </source>
</evidence>
<proteinExistence type="predicted"/>
<reference evidence="1 2" key="2">
    <citation type="submission" date="2018-03" db="EMBL/GenBank/DDBJ databases">
        <authorList>
            <person name="Keele B.F."/>
        </authorList>
    </citation>
    <scope>NUCLEOTIDE SEQUENCE [LARGE SCALE GENOMIC DNA]</scope>
    <source>
        <strain evidence="1 2">CCALA 016</strain>
    </source>
</reference>
<gene>
    <name evidence="1" type="ORF">C7H19_01395</name>
</gene>
<dbReference type="AlphaFoldDB" id="A0A2T1M3Q2"/>
<dbReference type="Pfam" id="PF08869">
    <property type="entry name" value="XisI"/>
    <property type="match status" value="1"/>
</dbReference>
<dbReference type="Gene3D" id="3.30.310.110">
    <property type="entry name" value="XisI-like"/>
    <property type="match status" value="1"/>
</dbReference>